<evidence type="ECO:0000256" key="2">
    <source>
        <dbReference type="ARBA" id="ARBA00003120"/>
    </source>
</evidence>
<comment type="caution">
    <text evidence="15">The sequence shown here is derived from an EMBL/GenBank/DDBJ whole genome shotgun (WGS) entry which is preliminary data.</text>
</comment>
<dbReference type="AlphaFoldDB" id="A0A162KP51"/>
<comment type="similarity">
    <text evidence="3">Belongs to the class-V pyridoxal-phosphate-dependent aminotransferase family. NifS/IscS subfamily.</text>
</comment>
<dbReference type="PANTHER" id="PTHR11601:SF34">
    <property type="entry name" value="CYSTEINE DESULFURASE"/>
    <property type="match status" value="1"/>
</dbReference>
<evidence type="ECO:0000256" key="3">
    <source>
        <dbReference type="ARBA" id="ARBA00006490"/>
    </source>
</evidence>
<dbReference type="GO" id="GO:0031071">
    <property type="term" value="F:cysteine desulfurase activity"/>
    <property type="evidence" value="ECO:0007669"/>
    <property type="project" value="UniProtKB-EC"/>
</dbReference>
<proteinExistence type="inferred from homology"/>
<evidence type="ECO:0000256" key="6">
    <source>
        <dbReference type="ARBA" id="ARBA00022679"/>
    </source>
</evidence>
<dbReference type="Gene3D" id="3.40.640.10">
    <property type="entry name" value="Type I PLP-dependent aspartate aminotransferase-like (Major domain)"/>
    <property type="match status" value="1"/>
</dbReference>
<keyword evidence="11" id="KW-0411">Iron-sulfur</keyword>
<dbReference type="OrthoDB" id="9808002at2"/>
<dbReference type="InterPro" id="IPR015424">
    <property type="entry name" value="PyrdxlP-dep_Trfase"/>
</dbReference>
<keyword evidence="6" id="KW-0808">Transferase</keyword>
<dbReference type="EC" id="2.8.1.7" evidence="4"/>
<comment type="function">
    <text evidence="2">Catalyzes the removal of elemental sulfur atoms from cysteine to produce alanine. Seems to participate in the biosynthesis of the nitrogenase metalloclusters by providing the inorganic sulfur required for the Fe-S core formation.</text>
</comment>
<gene>
    <name evidence="15" type="ORF">AUP44_08055</name>
</gene>
<evidence type="ECO:0000313" key="16">
    <source>
        <dbReference type="Proteomes" id="UP000075787"/>
    </source>
</evidence>
<organism evidence="15 16">
    <name type="scientific">Tistrella mobilis</name>
    <dbReference type="NCBI Taxonomy" id="171437"/>
    <lineage>
        <taxon>Bacteria</taxon>
        <taxon>Pseudomonadati</taxon>
        <taxon>Pseudomonadota</taxon>
        <taxon>Alphaproteobacteria</taxon>
        <taxon>Geminicoccales</taxon>
        <taxon>Geminicoccaceae</taxon>
        <taxon>Tistrella</taxon>
    </lineage>
</organism>
<dbReference type="GO" id="GO:0005829">
    <property type="term" value="C:cytosol"/>
    <property type="evidence" value="ECO:0007669"/>
    <property type="project" value="TreeGrafter"/>
</dbReference>
<evidence type="ECO:0000259" key="14">
    <source>
        <dbReference type="Pfam" id="PF00266"/>
    </source>
</evidence>
<dbReference type="GO" id="GO:0051537">
    <property type="term" value="F:2 iron, 2 sulfur cluster binding"/>
    <property type="evidence" value="ECO:0007669"/>
    <property type="project" value="UniProtKB-KW"/>
</dbReference>
<dbReference type="GO" id="GO:0016226">
    <property type="term" value="P:iron-sulfur cluster assembly"/>
    <property type="evidence" value="ECO:0007669"/>
    <property type="project" value="TreeGrafter"/>
</dbReference>
<dbReference type="EMBL" id="LPZR01000166">
    <property type="protein sequence ID" value="KYO51762.1"/>
    <property type="molecule type" value="Genomic_DNA"/>
</dbReference>
<dbReference type="Proteomes" id="UP000075787">
    <property type="component" value="Unassembled WGS sequence"/>
</dbReference>
<name>A0A162KP51_9PROT</name>
<evidence type="ECO:0000256" key="7">
    <source>
        <dbReference type="ARBA" id="ARBA00022714"/>
    </source>
</evidence>
<dbReference type="InterPro" id="IPR000192">
    <property type="entry name" value="Aminotrans_V_dom"/>
</dbReference>
<dbReference type="InterPro" id="IPR020578">
    <property type="entry name" value="Aminotrans_V_PyrdxlP_BS"/>
</dbReference>
<feature type="domain" description="Aminotransferase class V" evidence="14">
    <location>
        <begin position="21"/>
        <end position="396"/>
    </location>
</feature>
<evidence type="ECO:0000256" key="5">
    <source>
        <dbReference type="ARBA" id="ARBA00013558"/>
    </source>
</evidence>
<comment type="catalytic activity">
    <reaction evidence="12">
        <text>(sulfur carrier)-H + L-cysteine = (sulfur carrier)-SH + L-alanine</text>
        <dbReference type="Rhea" id="RHEA:43892"/>
        <dbReference type="Rhea" id="RHEA-COMP:14737"/>
        <dbReference type="Rhea" id="RHEA-COMP:14739"/>
        <dbReference type="ChEBI" id="CHEBI:29917"/>
        <dbReference type="ChEBI" id="CHEBI:35235"/>
        <dbReference type="ChEBI" id="CHEBI:57972"/>
        <dbReference type="ChEBI" id="CHEBI:64428"/>
        <dbReference type="EC" id="2.8.1.7"/>
    </reaction>
</comment>
<dbReference type="PROSITE" id="PS00595">
    <property type="entry name" value="AA_TRANSFER_CLASS_5"/>
    <property type="match status" value="1"/>
</dbReference>
<evidence type="ECO:0000313" key="15">
    <source>
        <dbReference type="EMBL" id="KYO51762.1"/>
    </source>
</evidence>
<protein>
    <recommendedName>
        <fullName evidence="5">Cysteine desulfurase</fullName>
        <ecNumber evidence="4">2.8.1.7</ecNumber>
    </recommendedName>
</protein>
<comment type="cofactor">
    <cofactor evidence="1 13">
        <name>pyridoxal 5'-phosphate</name>
        <dbReference type="ChEBI" id="CHEBI:597326"/>
    </cofactor>
</comment>
<sequence>MTAMEAPGRMSDDTDCPAAPIYLDNQATTPMDPRVLEAMMPYLTTQFGNPHSATHRWGWDADAAVVKARRQVATLIGADQGEIVFTSGATESNNLAIKGVALAAVAAGDPRRHLVVSAIEHRCVLAAAERMAAAHGFEVTVVPPGPDGIVRADAVAAVLRDDTLLVSVMAVNNEIGTVQPVADIAARAHERGALVHTDAAQAAGRIPLDLRRAPVDMLSLSGHKIYGPKGVGALFVRRGIEDRIQPLFDGGRQERGLRAGTLPTPLVVGLGEAARLARQEGPEETQRIGRLHLRLLAGLTAAGLTPEINGAAFTGSEAPGHMPRVPHNLNLSIPGTEADRIIRALPDIAMSAGSACSSAAVEPSYVLRALKLADARVTAALRLGLGRFTTEAEVDRAVAMLAKVAGARG</sequence>
<evidence type="ECO:0000256" key="10">
    <source>
        <dbReference type="ARBA" id="ARBA00023004"/>
    </source>
</evidence>
<evidence type="ECO:0000256" key="8">
    <source>
        <dbReference type="ARBA" id="ARBA00022723"/>
    </source>
</evidence>
<keyword evidence="9" id="KW-0663">Pyridoxal phosphate</keyword>
<dbReference type="InterPro" id="IPR015422">
    <property type="entry name" value="PyrdxlP-dep_Trfase_small"/>
</dbReference>
<keyword evidence="10" id="KW-0408">Iron</keyword>
<evidence type="ECO:0000256" key="9">
    <source>
        <dbReference type="ARBA" id="ARBA00022898"/>
    </source>
</evidence>
<dbReference type="FunFam" id="3.40.640.10:FF:000003">
    <property type="entry name" value="Cysteine desulfurase IscS"/>
    <property type="match status" value="1"/>
</dbReference>
<reference evidence="15 16" key="1">
    <citation type="submission" date="2015-12" db="EMBL/GenBank/DDBJ databases">
        <title>Genome sequence of Tistrella mobilis MCCC 1A02139.</title>
        <authorList>
            <person name="Lu L."/>
            <person name="Lai Q."/>
            <person name="Shao Z."/>
            <person name="Qian P."/>
        </authorList>
    </citation>
    <scope>NUCLEOTIDE SEQUENCE [LARGE SCALE GENOMIC DNA]</scope>
    <source>
        <strain evidence="15 16">MCCC 1A02139</strain>
    </source>
</reference>
<dbReference type="PANTHER" id="PTHR11601">
    <property type="entry name" value="CYSTEINE DESULFURYLASE FAMILY MEMBER"/>
    <property type="match status" value="1"/>
</dbReference>
<evidence type="ECO:0000256" key="4">
    <source>
        <dbReference type="ARBA" id="ARBA00012239"/>
    </source>
</evidence>
<evidence type="ECO:0000256" key="12">
    <source>
        <dbReference type="ARBA" id="ARBA00050776"/>
    </source>
</evidence>
<dbReference type="InterPro" id="IPR015421">
    <property type="entry name" value="PyrdxlP-dep_Trfase_major"/>
</dbReference>
<evidence type="ECO:0000256" key="1">
    <source>
        <dbReference type="ARBA" id="ARBA00001933"/>
    </source>
</evidence>
<dbReference type="SUPFAM" id="SSF53383">
    <property type="entry name" value="PLP-dependent transferases"/>
    <property type="match status" value="1"/>
</dbReference>
<evidence type="ECO:0000256" key="13">
    <source>
        <dbReference type="RuleBase" id="RU004504"/>
    </source>
</evidence>
<keyword evidence="8" id="KW-0479">Metal-binding</keyword>
<dbReference type="Pfam" id="PF00266">
    <property type="entry name" value="Aminotran_5"/>
    <property type="match status" value="1"/>
</dbReference>
<keyword evidence="7" id="KW-0001">2Fe-2S</keyword>
<dbReference type="Gene3D" id="3.90.1150.10">
    <property type="entry name" value="Aspartate Aminotransferase, domain 1"/>
    <property type="match status" value="1"/>
</dbReference>
<dbReference type="Gene3D" id="1.10.260.50">
    <property type="match status" value="1"/>
</dbReference>
<evidence type="ECO:0000256" key="11">
    <source>
        <dbReference type="ARBA" id="ARBA00023014"/>
    </source>
</evidence>
<accession>A0A162KP51</accession>
<dbReference type="PIRSF" id="PIRSF005572">
    <property type="entry name" value="NifS"/>
    <property type="match status" value="1"/>
</dbReference>
<dbReference type="InterPro" id="IPR016454">
    <property type="entry name" value="Cysteine_dSase"/>
</dbReference>
<dbReference type="GO" id="GO:0046872">
    <property type="term" value="F:metal ion binding"/>
    <property type="evidence" value="ECO:0007669"/>
    <property type="project" value="UniProtKB-KW"/>
</dbReference>